<dbReference type="AlphaFoldDB" id="A0A4W2EBQ9"/>
<reference evidence="6 7" key="1">
    <citation type="submission" date="2018-11" db="EMBL/GenBank/DDBJ databases">
        <title>Haplotype-resolved cattle genomes.</title>
        <authorList>
            <person name="Low W.Y."/>
            <person name="Tearle R."/>
            <person name="Bickhart D.M."/>
            <person name="Rosen B.D."/>
            <person name="Koren S."/>
            <person name="Rhie A."/>
            <person name="Hiendleder S."/>
            <person name="Phillippy A.M."/>
            <person name="Smith T.P.L."/>
            <person name="Williams J.L."/>
        </authorList>
    </citation>
    <scope>NUCLEOTIDE SEQUENCE [LARGE SCALE GENOMIC DNA]</scope>
</reference>
<comment type="subcellular location">
    <subcellularLocation>
        <location evidence="1">Membrane</location>
        <topology evidence="1">Multi-pass membrane protein</topology>
    </subcellularLocation>
</comment>
<reference evidence="6" key="3">
    <citation type="submission" date="2025-09" db="UniProtKB">
        <authorList>
            <consortium name="Ensembl"/>
        </authorList>
    </citation>
    <scope>IDENTIFICATION</scope>
</reference>
<evidence type="ECO:0000256" key="3">
    <source>
        <dbReference type="ARBA" id="ARBA00022989"/>
    </source>
</evidence>
<name>A0A4W2EBQ9_BOBOX</name>
<dbReference type="GO" id="GO:0015171">
    <property type="term" value="F:amino acid transmembrane transporter activity"/>
    <property type="evidence" value="ECO:0007669"/>
    <property type="project" value="TreeGrafter"/>
</dbReference>
<dbReference type="PANTHER" id="PTHR43243">
    <property type="entry name" value="INNER MEMBRANE TRANSPORTER YGJI-RELATED"/>
    <property type="match status" value="1"/>
</dbReference>
<evidence type="ECO:0000256" key="4">
    <source>
        <dbReference type="ARBA" id="ARBA00023136"/>
    </source>
</evidence>
<organism evidence="6 7">
    <name type="scientific">Bos indicus x Bos taurus</name>
    <name type="common">Hybrid cattle</name>
    <dbReference type="NCBI Taxonomy" id="30522"/>
    <lineage>
        <taxon>Eukaryota</taxon>
        <taxon>Metazoa</taxon>
        <taxon>Chordata</taxon>
        <taxon>Craniata</taxon>
        <taxon>Vertebrata</taxon>
        <taxon>Euteleostomi</taxon>
        <taxon>Mammalia</taxon>
        <taxon>Eutheria</taxon>
        <taxon>Laurasiatheria</taxon>
        <taxon>Artiodactyla</taxon>
        <taxon>Ruminantia</taxon>
        <taxon>Pecora</taxon>
        <taxon>Bovidae</taxon>
        <taxon>Bovinae</taxon>
        <taxon>Bos</taxon>
    </lineage>
</organism>
<feature type="transmembrane region" description="Helical" evidence="5">
    <location>
        <begin position="161"/>
        <end position="187"/>
    </location>
</feature>
<keyword evidence="7" id="KW-1185">Reference proteome</keyword>
<dbReference type="Proteomes" id="UP000314981">
    <property type="component" value="Chromosome 18"/>
</dbReference>
<evidence type="ECO:0000313" key="7">
    <source>
        <dbReference type="Proteomes" id="UP000314981"/>
    </source>
</evidence>
<evidence type="ECO:0000256" key="2">
    <source>
        <dbReference type="ARBA" id="ARBA00022692"/>
    </source>
</evidence>
<evidence type="ECO:0000256" key="1">
    <source>
        <dbReference type="ARBA" id="ARBA00004141"/>
    </source>
</evidence>
<dbReference type="PANTHER" id="PTHR43243:SF10">
    <property type="entry name" value="MGC138914 PROTEIN"/>
    <property type="match status" value="1"/>
</dbReference>
<dbReference type="Pfam" id="PF13520">
    <property type="entry name" value="AA_permease_2"/>
    <property type="match status" value="1"/>
</dbReference>
<dbReference type="GO" id="GO:0005886">
    <property type="term" value="C:plasma membrane"/>
    <property type="evidence" value="ECO:0007669"/>
    <property type="project" value="TreeGrafter"/>
</dbReference>
<feature type="transmembrane region" description="Helical" evidence="5">
    <location>
        <begin position="98"/>
        <end position="123"/>
    </location>
</feature>
<proteinExistence type="predicted"/>
<keyword evidence="3 5" id="KW-1133">Transmembrane helix</keyword>
<protein>
    <recommendedName>
        <fullName evidence="8">Amino acid permease/ SLC12A domain-containing protein</fullName>
    </recommendedName>
</protein>
<feature type="transmembrane region" description="Helical" evidence="5">
    <location>
        <begin position="252"/>
        <end position="274"/>
    </location>
</feature>
<dbReference type="Gene3D" id="1.20.1740.10">
    <property type="entry name" value="Amino acid/polyamine transporter I"/>
    <property type="match status" value="1"/>
</dbReference>
<dbReference type="InterPro" id="IPR002293">
    <property type="entry name" value="AA/rel_permease1"/>
</dbReference>
<evidence type="ECO:0000256" key="5">
    <source>
        <dbReference type="SAM" id="Phobius"/>
    </source>
</evidence>
<dbReference type="Ensembl" id="ENSBIXT00000021921.1">
    <property type="protein sequence ID" value="ENSBIXP00000034322.1"/>
    <property type="gene ID" value="ENSBIXG00000017253.1"/>
</dbReference>
<keyword evidence="2 5" id="KW-0812">Transmembrane</keyword>
<sequence length="349" mass="38301">MPDLCLENQSTEMRTCPFCPYTTYPSSLHCSVELDSQGQGRMDILDGFVCCFSQQILTSSTPSRILRQYVRQFRQGLVRKWPLEPREESESRRAPPSILDLVIVGVCRTLGAGMYVLIGVITLLVAGPAIVICFLVVALSSVLSALCYAEFWSYVPRSGSVYLYSVIAMGKPCAFIIGWNILLYLVAAASCVTRAWSYAFDSLIGNHISKALERTFSPHMPSFLASYPDFIALGLVLLMTGLLVLGARVTTLIIKVSTGLNLFIPIFMILSGFIKGDLHNWQLTEQDYRSNTSGSSSTFRLGPLGSGGFVPFGLKGLSKEQLYFSPSILVFMALSLTGRKPQILSVPSP</sequence>
<evidence type="ECO:0000313" key="6">
    <source>
        <dbReference type="Ensembl" id="ENSBIXP00000034322.1"/>
    </source>
</evidence>
<keyword evidence="4 5" id="KW-0472">Membrane</keyword>
<reference evidence="6" key="2">
    <citation type="submission" date="2025-08" db="UniProtKB">
        <authorList>
            <consortium name="Ensembl"/>
        </authorList>
    </citation>
    <scope>IDENTIFICATION</scope>
</reference>
<accession>A0A4W2EBQ9</accession>
<feature type="transmembrane region" description="Helical" evidence="5">
    <location>
        <begin position="129"/>
        <end position="149"/>
    </location>
</feature>
<feature type="transmembrane region" description="Helical" evidence="5">
    <location>
        <begin position="224"/>
        <end position="245"/>
    </location>
</feature>
<evidence type="ECO:0008006" key="8">
    <source>
        <dbReference type="Google" id="ProtNLM"/>
    </source>
</evidence>